<keyword evidence="4" id="KW-1185">Reference proteome</keyword>
<evidence type="ECO:0000256" key="2">
    <source>
        <dbReference type="SAM" id="MobiDB-lite"/>
    </source>
</evidence>
<reference evidence="3" key="1">
    <citation type="journal article" date="2020" name="Stud. Mycol.">
        <title>101 Dothideomycetes genomes: a test case for predicting lifestyles and emergence of pathogens.</title>
        <authorList>
            <person name="Haridas S."/>
            <person name="Albert R."/>
            <person name="Binder M."/>
            <person name="Bloem J."/>
            <person name="Labutti K."/>
            <person name="Salamov A."/>
            <person name="Andreopoulos B."/>
            <person name="Baker S."/>
            <person name="Barry K."/>
            <person name="Bills G."/>
            <person name="Bluhm B."/>
            <person name="Cannon C."/>
            <person name="Castanera R."/>
            <person name="Culley D."/>
            <person name="Daum C."/>
            <person name="Ezra D."/>
            <person name="Gonzalez J."/>
            <person name="Henrissat B."/>
            <person name="Kuo A."/>
            <person name="Liang C."/>
            <person name="Lipzen A."/>
            <person name="Lutzoni F."/>
            <person name="Magnuson J."/>
            <person name="Mondo S."/>
            <person name="Nolan M."/>
            <person name="Ohm R."/>
            <person name="Pangilinan J."/>
            <person name="Park H.-J."/>
            <person name="Ramirez L."/>
            <person name="Alfaro M."/>
            <person name="Sun H."/>
            <person name="Tritt A."/>
            <person name="Yoshinaga Y."/>
            <person name="Zwiers L.-H."/>
            <person name="Turgeon B."/>
            <person name="Goodwin S."/>
            <person name="Spatafora J."/>
            <person name="Crous P."/>
            <person name="Grigoriev I."/>
        </authorList>
    </citation>
    <scope>NUCLEOTIDE SEQUENCE</scope>
    <source>
        <strain evidence="3">CBS 379.55</strain>
    </source>
</reference>
<organism evidence="3 4">
    <name type="scientific">Westerdykella ornata</name>
    <dbReference type="NCBI Taxonomy" id="318751"/>
    <lineage>
        <taxon>Eukaryota</taxon>
        <taxon>Fungi</taxon>
        <taxon>Dikarya</taxon>
        <taxon>Ascomycota</taxon>
        <taxon>Pezizomycotina</taxon>
        <taxon>Dothideomycetes</taxon>
        <taxon>Pleosporomycetidae</taxon>
        <taxon>Pleosporales</taxon>
        <taxon>Sporormiaceae</taxon>
        <taxon>Westerdykella</taxon>
    </lineage>
</organism>
<feature type="region of interest" description="Disordered" evidence="2">
    <location>
        <begin position="350"/>
        <end position="370"/>
    </location>
</feature>
<dbReference type="GeneID" id="54552394"/>
<dbReference type="EMBL" id="ML986520">
    <property type="protein sequence ID" value="KAF2272485.1"/>
    <property type="molecule type" value="Genomic_DNA"/>
</dbReference>
<evidence type="ECO:0008006" key="5">
    <source>
        <dbReference type="Google" id="ProtNLM"/>
    </source>
</evidence>
<proteinExistence type="predicted"/>
<dbReference type="RefSeq" id="XP_033650024.1">
    <property type="nucleotide sequence ID" value="XM_033799219.1"/>
</dbReference>
<keyword evidence="1" id="KW-0175">Coiled coil</keyword>
<accession>A0A6A6J7W4</accession>
<feature type="coiled-coil region" evidence="1">
    <location>
        <begin position="254"/>
        <end position="281"/>
    </location>
</feature>
<protein>
    <recommendedName>
        <fullName evidence="5">HAUS augmin-like complex subunit 3 N-terminal domain-containing protein</fullName>
    </recommendedName>
</protein>
<dbReference type="Proteomes" id="UP000800097">
    <property type="component" value="Unassembled WGS sequence"/>
</dbReference>
<name>A0A6A6J7W4_WESOR</name>
<feature type="region of interest" description="Disordered" evidence="2">
    <location>
        <begin position="128"/>
        <end position="147"/>
    </location>
</feature>
<evidence type="ECO:0000313" key="3">
    <source>
        <dbReference type="EMBL" id="KAF2272485.1"/>
    </source>
</evidence>
<evidence type="ECO:0000256" key="1">
    <source>
        <dbReference type="SAM" id="Coils"/>
    </source>
</evidence>
<gene>
    <name evidence="3" type="ORF">EI97DRAFT_436864</name>
</gene>
<dbReference type="AlphaFoldDB" id="A0A6A6J7W4"/>
<feature type="compositionally biased region" description="Polar residues" evidence="2">
    <location>
        <begin position="355"/>
        <end position="364"/>
    </location>
</feature>
<dbReference type="OrthoDB" id="5314201at2759"/>
<evidence type="ECO:0000313" key="4">
    <source>
        <dbReference type="Proteomes" id="UP000800097"/>
    </source>
</evidence>
<sequence length="519" mass="59068">MAEEAAAHHLLNVLEERELNVDLDKVLAAFEDEDMRREAAEWVNEYLNEGTLLTKEEFELCEVLKKKGVLQHYNGKDGPARPFLDHELYSAIDALETSTAAIEQQCKVLEAQRDALMALRALDKPSMAAEHLRNDRRRKEHQEKSRLDMAVEDATTAINDQVADTQRDIDNEKSALKSWIKERLASDDKILANLPGIVSKILTEPVVSEDEKSVEQWCKAIVSFRTAEIKARVDTVYLRSLTNDSPDRLPNAPEEELRQRKEELQAELETLHSEISSVAEMVVEHELRKPMTDMKERKEREREQARSAWLNYVLSTLDFMGKRLDVIAARSEEISDFYRALNHIHAAAKQRQEEITTQPKSSSPVLKRTVSHSKSAFPPITLKPTSTLNIHPALQDALRHAGISYTQENIAALKEALLTTQLEREKKLSDHYDSASSSTHEQLAERLGKADAEARVILDSLYAHTPFATVRLRDPEVERKIREKERKVEEAEMGLLSAETGELGLGDERVRAFVERFGR</sequence>